<dbReference type="Pfam" id="PF00392">
    <property type="entry name" value="GntR"/>
    <property type="match status" value="1"/>
</dbReference>
<evidence type="ECO:0000313" key="5">
    <source>
        <dbReference type="EMBL" id="MDQ2067304.1"/>
    </source>
</evidence>
<sequence length="273" mass="30058">MSGSSDTTETAGAVNPPAQALAAVTLDPYSGEQIYRQLYRGLQGLILSGVWREGDMMPSENEMRDHFQIARTTVRHAFSLLVSEGLVRQVRGKGSIVTHRPVTHSVWNFGSFTDLARSRGKRPVTRVLEHRVEDGCLILVRARGLEDPAGGEAVDWLNLDHSRLSVLRHPGIEDYDFASQSLYAVLLRDYGRTPVRAEVKLSILPPSPRLLEVFGTDDGVPGYLCASGEVLDAAGEAIEQTSIVYSPRIEMKFATRWGGAEPRHSFSKGDENV</sequence>
<organism evidence="5 6">
    <name type="scientific">Pseudogemmobacter lacusdianii</name>
    <dbReference type="NCBI Taxonomy" id="3069608"/>
    <lineage>
        <taxon>Bacteria</taxon>
        <taxon>Pseudomonadati</taxon>
        <taxon>Pseudomonadota</taxon>
        <taxon>Alphaproteobacteria</taxon>
        <taxon>Rhodobacterales</taxon>
        <taxon>Paracoccaceae</taxon>
        <taxon>Pseudogemmobacter</taxon>
    </lineage>
</organism>
<dbReference type="PANTHER" id="PTHR44846">
    <property type="entry name" value="MANNOSYL-D-GLYCERATE TRANSPORT/METABOLISM SYSTEM REPRESSOR MNGR-RELATED"/>
    <property type="match status" value="1"/>
</dbReference>
<dbReference type="PROSITE" id="PS50949">
    <property type="entry name" value="HTH_GNTR"/>
    <property type="match status" value="1"/>
</dbReference>
<dbReference type="PANTHER" id="PTHR44846:SF1">
    <property type="entry name" value="MANNOSYL-D-GLYCERATE TRANSPORT_METABOLISM SYSTEM REPRESSOR MNGR-RELATED"/>
    <property type="match status" value="1"/>
</dbReference>
<dbReference type="SUPFAM" id="SSF46785">
    <property type="entry name" value="Winged helix' DNA-binding domain"/>
    <property type="match status" value="1"/>
</dbReference>
<dbReference type="InterPro" id="IPR050679">
    <property type="entry name" value="Bact_HTH_transcr_reg"/>
</dbReference>
<gene>
    <name evidence="5" type="ORF">Q9295_13080</name>
</gene>
<dbReference type="PRINTS" id="PR00035">
    <property type="entry name" value="HTHGNTR"/>
</dbReference>
<evidence type="ECO:0000256" key="2">
    <source>
        <dbReference type="ARBA" id="ARBA00023125"/>
    </source>
</evidence>
<dbReference type="InterPro" id="IPR036390">
    <property type="entry name" value="WH_DNA-bd_sf"/>
</dbReference>
<dbReference type="SUPFAM" id="SSF64288">
    <property type="entry name" value="Chorismate lyase-like"/>
    <property type="match status" value="1"/>
</dbReference>
<protein>
    <submittedName>
        <fullName evidence="5">GntR family transcriptional regulator</fullName>
    </submittedName>
</protein>
<dbReference type="CDD" id="cd07377">
    <property type="entry name" value="WHTH_GntR"/>
    <property type="match status" value="1"/>
</dbReference>
<evidence type="ECO:0000256" key="1">
    <source>
        <dbReference type="ARBA" id="ARBA00023015"/>
    </source>
</evidence>
<dbReference type="InterPro" id="IPR028978">
    <property type="entry name" value="Chorismate_lyase_/UTRA_dom_sf"/>
</dbReference>
<name>A0ABU0W017_9RHOB</name>
<keyword evidence="1" id="KW-0805">Transcription regulation</keyword>
<dbReference type="EMBL" id="JAVDBT010000012">
    <property type="protein sequence ID" value="MDQ2067304.1"/>
    <property type="molecule type" value="Genomic_DNA"/>
</dbReference>
<evidence type="ECO:0000259" key="4">
    <source>
        <dbReference type="PROSITE" id="PS50949"/>
    </source>
</evidence>
<evidence type="ECO:0000313" key="6">
    <source>
        <dbReference type="Proteomes" id="UP001239680"/>
    </source>
</evidence>
<dbReference type="Proteomes" id="UP001239680">
    <property type="component" value="Unassembled WGS sequence"/>
</dbReference>
<keyword evidence="6" id="KW-1185">Reference proteome</keyword>
<keyword evidence="3" id="KW-0804">Transcription</keyword>
<reference evidence="5 6" key="1">
    <citation type="submission" date="2023-08" db="EMBL/GenBank/DDBJ databases">
        <title>Characterization of two Paracoccaceae strains isolated from Phycosphere and proposal of Xinfangfangia lacusdiani sp. nov.</title>
        <authorList>
            <person name="Deng Y."/>
            <person name="Zhang Y.Q."/>
        </authorList>
    </citation>
    <scope>NUCLEOTIDE SEQUENCE [LARGE SCALE GENOMIC DNA]</scope>
    <source>
        <strain evidence="5 6">CPCC 101601</strain>
    </source>
</reference>
<evidence type="ECO:0000256" key="3">
    <source>
        <dbReference type="ARBA" id="ARBA00023163"/>
    </source>
</evidence>
<dbReference type="InterPro" id="IPR011663">
    <property type="entry name" value="UTRA"/>
</dbReference>
<comment type="caution">
    <text evidence="5">The sequence shown here is derived from an EMBL/GenBank/DDBJ whole genome shotgun (WGS) entry which is preliminary data.</text>
</comment>
<dbReference type="Pfam" id="PF07702">
    <property type="entry name" value="UTRA"/>
    <property type="match status" value="1"/>
</dbReference>
<dbReference type="Gene3D" id="1.10.10.10">
    <property type="entry name" value="Winged helix-like DNA-binding domain superfamily/Winged helix DNA-binding domain"/>
    <property type="match status" value="1"/>
</dbReference>
<keyword evidence="2" id="KW-0238">DNA-binding</keyword>
<dbReference type="Gene3D" id="3.40.1410.10">
    <property type="entry name" value="Chorismate lyase-like"/>
    <property type="match status" value="2"/>
</dbReference>
<dbReference type="SMART" id="SM00345">
    <property type="entry name" value="HTH_GNTR"/>
    <property type="match status" value="1"/>
</dbReference>
<accession>A0ABU0W017</accession>
<dbReference type="RefSeq" id="WP_306681007.1">
    <property type="nucleotide sequence ID" value="NZ_JAVDBT010000012.1"/>
</dbReference>
<feature type="domain" description="HTH gntR-type" evidence="4">
    <location>
        <begin position="32"/>
        <end position="100"/>
    </location>
</feature>
<dbReference type="InterPro" id="IPR036388">
    <property type="entry name" value="WH-like_DNA-bd_sf"/>
</dbReference>
<proteinExistence type="predicted"/>
<dbReference type="InterPro" id="IPR000524">
    <property type="entry name" value="Tscrpt_reg_HTH_GntR"/>
</dbReference>